<protein>
    <recommendedName>
        <fullName evidence="3">CCHC-type domain-containing protein</fullName>
    </recommendedName>
</protein>
<feature type="compositionally biased region" description="Low complexity" evidence="2">
    <location>
        <begin position="129"/>
        <end position="138"/>
    </location>
</feature>
<evidence type="ECO:0000259" key="3">
    <source>
        <dbReference type="PROSITE" id="PS50158"/>
    </source>
</evidence>
<proteinExistence type="predicted"/>
<sequence length="144" mass="15497">MQAHVGALSGALGWGPLEFESFVQSSPARPGPLDQVRRDFRGPEEPGEVPSGGGRHREFPGECWSCRRMGHMRRNCPDANSSLSGERRRASEHQSGVGSVARRATSPALAHGPNRKTPLLHRETRDGWAAGAGASHPHSGPHSR</sequence>
<dbReference type="EMBL" id="JACEEZ010021466">
    <property type="protein sequence ID" value="KAG0713473.1"/>
    <property type="molecule type" value="Genomic_DNA"/>
</dbReference>
<organism evidence="4 5">
    <name type="scientific">Chionoecetes opilio</name>
    <name type="common">Atlantic snow crab</name>
    <name type="synonym">Cancer opilio</name>
    <dbReference type="NCBI Taxonomy" id="41210"/>
    <lineage>
        <taxon>Eukaryota</taxon>
        <taxon>Metazoa</taxon>
        <taxon>Ecdysozoa</taxon>
        <taxon>Arthropoda</taxon>
        <taxon>Crustacea</taxon>
        <taxon>Multicrustacea</taxon>
        <taxon>Malacostraca</taxon>
        <taxon>Eumalacostraca</taxon>
        <taxon>Eucarida</taxon>
        <taxon>Decapoda</taxon>
        <taxon>Pleocyemata</taxon>
        <taxon>Brachyura</taxon>
        <taxon>Eubrachyura</taxon>
        <taxon>Majoidea</taxon>
        <taxon>Majidae</taxon>
        <taxon>Chionoecetes</taxon>
    </lineage>
</organism>
<name>A0A8J4XSR0_CHIOP</name>
<dbReference type="Gene3D" id="4.10.60.10">
    <property type="entry name" value="Zinc finger, CCHC-type"/>
    <property type="match status" value="1"/>
</dbReference>
<dbReference type="GO" id="GO:0003676">
    <property type="term" value="F:nucleic acid binding"/>
    <property type="evidence" value="ECO:0007669"/>
    <property type="project" value="InterPro"/>
</dbReference>
<dbReference type="SMART" id="SM00343">
    <property type="entry name" value="ZnF_C2HC"/>
    <property type="match status" value="1"/>
</dbReference>
<keyword evidence="1" id="KW-0479">Metal-binding</keyword>
<feature type="compositionally biased region" description="Basic and acidic residues" evidence="2">
    <location>
        <begin position="35"/>
        <end position="44"/>
    </location>
</feature>
<evidence type="ECO:0000256" key="1">
    <source>
        <dbReference type="PROSITE-ProRule" id="PRU00047"/>
    </source>
</evidence>
<dbReference type="PROSITE" id="PS50158">
    <property type="entry name" value="ZF_CCHC"/>
    <property type="match status" value="1"/>
</dbReference>
<dbReference type="SUPFAM" id="SSF57756">
    <property type="entry name" value="Retrovirus zinc finger-like domains"/>
    <property type="match status" value="1"/>
</dbReference>
<dbReference type="Proteomes" id="UP000770661">
    <property type="component" value="Unassembled WGS sequence"/>
</dbReference>
<dbReference type="InterPro" id="IPR036875">
    <property type="entry name" value="Znf_CCHC_sf"/>
</dbReference>
<evidence type="ECO:0000313" key="5">
    <source>
        <dbReference type="Proteomes" id="UP000770661"/>
    </source>
</evidence>
<keyword evidence="1" id="KW-0863">Zinc-finger</keyword>
<keyword evidence="1" id="KW-0862">Zinc</keyword>
<gene>
    <name evidence="4" type="ORF">GWK47_016188</name>
</gene>
<comment type="caution">
    <text evidence="4">The sequence shown here is derived from an EMBL/GenBank/DDBJ whole genome shotgun (WGS) entry which is preliminary data.</text>
</comment>
<feature type="region of interest" description="Disordered" evidence="2">
    <location>
        <begin position="74"/>
        <end position="144"/>
    </location>
</feature>
<keyword evidence="5" id="KW-1185">Reference proteome</keyword>
<feature type="domain" description="CCHC-type" evidence="3">
    <location>
        <begin position="63"/>
        <end position="78"/>
    </location>
</feature>
<evidence type="ECO:0000256" key="2">
    <source>
        <dbReference type="SAM" id="MobiDB-lite"/>
    </source>
</evidence>
<dbReference type="GO" id="GO:0008270">
    <property type="term" value="F:zinc ion binding"/>
    <property type="evidence" value="ECO:0007669"/>
    <property type="project" value="UniProtKB-KW"/>
</dbReference>
<dbReference type="AlphaFoldDB" id="A0A8J4XSR0"/>
<accession>A0A8J4XSR0</accession>
<evidence type="ECO:0000313" key="4">
    <source>
        <dbReference type="EMBL" id="KAG0713473.1"/>
    </source>
</evidence>
<dbReference type="InterPro" id="IPR001878">
    <property type="entry name" value="Znf_CCHC"/>
</dbReference>
<feature type="region of interest" description="Disordered" evidence="2">
    <location>
        <begin position="22"/>
        <end position="60"/>
    </location>
</feature>
<reference evidence="4" key="1">
    <citation type="submission" date="2020-07" db="EMBL/GenBank/DDBJ databases">
        <title>The High-quality genome of the commercially important snow crab, Chionoecetes opilio.</title>
        <authorList>
            <person name="Jeong J.-H."/>
            <person name="Ryu S."/>
        </authorList>
    </citation>
    <scope>NUCLEOTIDE SEQUENCE</scope>
    <source>
        <strain evidence="4">MADBK_172401_WGS</strain>
        <tissue evidence="4">Digestive gland</tissue>
    </source>
</reference>